<dbReference type="GO" id="GO:0005737">
    <property type="term" value="C:cytoplasm"/>
    <property type="evidence" value="ECO:0007669"/>
    <property type="project" value="TreeGrafter"/>
</dbReference>
<evidence type="ECO:0000313" key="4">
    <source>
        <dbReference type="EMBL" id="MQL90275.1"/>
    </source>
</evidence>
<gene>
    <name evidence="4" type="ORF">Taro_022867</name>
</gene>
<dbReference type="InterPro" id="IPR001478">
    <property type="entry name" value="PDZ"/>
</dbReference>
<evidence type="ECO:0000256" key="2">
    <source>
        <dbReference type="ARBA" id="ARBA00023186"/>
    </source>
</evidence>
<dbReference type="PANTHER" id="PTHR12651">
    <property type="entry name" value="26S PROTEASOME NON-ATPASE REGULATORY SUBUNIT 9"/>
    <property type="match status" value="1"/>
</dbReference>
<dbReference type="Pfam" id="PF18265">
    <property type="entry name" value="Nas2_N"/>
    <property type="match status" value="1"/>
</dbReference>
<dbReference type="AlphaFoldDB" id="A0A843V325"/>
<feature type="domain" description="PDZ" evidence="3">
    <location>
        <begin position="126"/>
        <end position="202"/>
    </location>
</feature>
<dbReference type="EMBL" id="NMUH01001226">
    <property type="protein sequence ID" value="MQL90275.1"/>
    <property type="molecule type" value="Genomic_DNA"/>
</dbReference>
<dbReference type="Proteomes" id="UP000652761">
    <property type="component" value="Unassembled WGS sequence"/>
</dbReference>
<comment type="similarity">
    <text evidence="1">Belongs to the proteasome subunit p27 family.</text>
</comment>
<organism evidence="4 5">
    <name type="scientific">Colocasia esculenta</name>
    <name type="common">Wild taro</name>
    <name type="synonym">Arum esculentum</name>
    <dbReference type="NCBI Taxonomy" id="4460"/>
    <lineage>
        <taxon>Eukaryota</taxon>
        <taxon>Viridiplantae</taxon>
        <taxon>Streptophyta</taxon>
        <taxon>Embryophyta</taxon>
        <taxon>Tracheophyta</taxon>
        <taxon>Spermatophyta</taxon>
        <taxon>Magnoliopsida</taxon>
        <taxon>Liliopsida</taxon>
        <taxon>Araceae</taxon>
        <taxon>Aroideae</taxon>
        <taxon>Colocasieae</taxon>
        <taxon>Colocasia</taxon>
    </lineage>
</organism>
<sequence>MVAANLKAETIALMDQRASVEAQMNAIIARLCQPGGPGITGNLLDAEGFPRADIDVPAVRSDRGRLAELRNDYKDITNKIDQNLQVLHSAKLGQSGSTPPRDSDVKQASTNSFHACTDAVTSTSTPAASISVMDEDPHVGAPFAMVDEITEESPAAEDGLQLGDLIVKFGSVVIGGELLPRLASEAQLNNGKPVSVTVIRQGSPMSLIVTPRQWHGRGLLGCHFRIL</sequence>
<dbReference type="InterPro" id="IPR041489">
    <property type="entry name" value="PDZ_6"/>
</dbReference>
<dbReference type="Gene3D" id="6.10.140.1710">
    <property type="match status" value="1"/>
</dbReference>
<evidence type="ECO:0000259" key="3">
    <source>
        <dbReference type="SMART" id="SM00228"/>
    </source>
</evidence>
<reference evidence="4" key="1">
    <citation type="submission" date="2017-07" db="EMBL/GenBank/DDBJ databases">
        <title>Taro Niue Genome Assembly and Annotation.</title>
        <authorList>
            <person name="Atibalentja N."/>
            <person name="Keating K."/>
            <person name="Fields C.J."/>
        </authorList>
    </citation>
    <scope>NUCLEOTIDE SEQUENCE</scope>
    <source>
        <strain evidence="4">Niue_2</strain>
        <tissue evidence="4">Leaf</tissue>
    </source>
</reference>
<dbReference type="GO" id="GO:0070682">
    <property type="term" value="P:proteasome regulatory particle assembly"/>
    <property type="evidence" value="ECO:0007669"/>
    <property type="project" value="InterPro"/>
</dbReference>
<dbReference type="Pfam" id="PF17820">
    <property type="entry name" value="PDZ_6"/>
    <property type="match status" value="1"/>
</dbReference>
<dbReference type="SUPFAM" id="SSF50156">
    <property type="entry name" value="PDZ domain-like"/>
    <property type="match status" value="1"/>
</dbReference>
<accession>A0A843V325</accession>
<dbReference type="OrthoDB" id="72325at2759"/>
<keyword evidence="5" id="KW-1185">Reference proteome</keyword>
<evidence type="ECO:0000256" key="1">
    <source>
        <dbReference type="ARBA" id="ARBA00005256"/>
    </source>
</evidence>
<name>A0A843V325_COLES</name>
<dbReference type="GO" id="GO:0005634">
    <property type="term" value="C:nucleus"/>
    <property type="evidence" value="ECO:0007669"/>
    <property type="project" value="TreeGrafter"/>
</dbReference>
<comment type="caution">
    <text evidence="4">The sequence shown here is derived from an EMBL/GenBank/DDBJ whole genome shotgun (WGS) entry which is preliminary data.</text>
</comment>
<evidence type="ECO:0000313" key="5">
    <source>
        <dbReference type="Proteomes" id="UP000652761"/>
    </source>
</evidence>
<dbReference type="InterPro" id="IPR036034">
    <property type="entry name" value="PDZ_sf"/>
</dbReference>
<protein>
    <recommendedName>
        <fullName evidence="3">PDZ domain-containing protein</fullName>
    </recommendedName>
</protein>
<dbReference type="InterPro" id="IPR040815">
    <property type="entry name" value="Nas2_N"/>
</dbReference>
<dbReference type="Gene3D" id="2.30.42.10">
    <property type="match status" value="1"/>
</dbReference>
<dbReference type="FunFam" id="2.30.42.10:FF:000107">
    <property type="entry name" value="26S proteasome non-ATPase regulatory subunit 9"/>
    <property type="match status" value="1"/>
</dbReference>
<keyword evidence="2" id="KW-0143">Chaperone</keyword>
<proteinExistence type="inferred from homology"/>
<dbReference type="SMART" id="SM00228">
    <property type="entry name" value="PDZ"/>
    <property type="match status" value="1"/>
</dbReference>
<dbReference type="InterPro" id="IPR035269">
    <property type="entry name" value="PSMD9"/>
</dbReference>
<dbReference type="PANTHER" id="PTHR12651:SF1">
    <property type="entry name" value="26S PROTEASOME NON-ATPASE REGULATORY SUBUNIT 9"/>
    <property type="match status" value="1"/>
</dbReference>